<evidence type="ECO:0000313" key="1">
    <source>
        <dbReference type="EMBL" id="WAJ30865.1"/>
    </source>
</evidence>
<proteinExistence type="predicted"/>
<sequence length="125" mass="13107">MILDLTYRSLDAPWWPFVFILLAGWLPTDIWRFLGIASAGGVRDDATAAKLARTVATALVAAVIAQLVLYPSGELAKLPTWLRVASIASGFGTYVFGGRRILAGIAVAEVVLVGGALLLGAAGPR</sequence>
<dbReference type="EMBL" id="CP113520">
    <property type="protein sequence ID" value="WAJ30865.1"/>
    <property type="molecule type" value="Genomic_DNA"/>
</dbReference>
<reference evidence="1" key="1">
    <citation type="submission" date="2022-11" db="EMBL/GenBank/DDBJ databases">
        <title>beta-Carotene-producing bacterium, Jeongeuplla avenae sp. nov., alleviates the salt stress of Arabidopsis seedlings.</title>
        <authorList>
            <person name="Jiang L."/>
            <person name="Lee J."/>
        </authorList>
    </citation>
    <scope>NUCLEOTIDE SEQUENCE</scope>
    <source>
        <strain evidence="1">DY_R2A_6</strain>
    </source>
</reference>
<name>A0ACD4NV35_9HYPH</name>
<organism evidence="1 2">
    <name type="scientific">Antarcticirhabdus aurantiaca</name>
    <dbReference type="NCBI Taxonomy" id="2606717"/>
    <lineage>
        <taxon>Bacteria</taxon>
        <taxon>Pseudomonadati</taxon>
        <taxon>Pseudomonadota</taxon>
        <taxon>Alphaproteobacteria</taxon>
        <taxon>Hyphomicrobiales</taxon>
        <taxon>Aurantimonadaceae</taxon>
        <taxon>Antarcticirhabdus</taxon>
    </lineage>
</organism>
<accession>A0ACD4NV35</accession>
<dbReference type="Proteomes" id="UP001163223">
    <property type="component" value="Chromosome"/>
</dbReference>
<protein>
    <submittedName>
        <fullName evidence="1">AzlD domain-containing protein</fullName>
    </submittedName>
</protein>
<evidence type="ECO:0000313" key="2">
    <source>
        <dbReference type="Proteomes" id="UP001163223"/>
    </source>
</evidence>
<gene>
    <name evidence="1" type="ORF">OXU80_11950</name>
</gene>
<keyword evidence="2" id="KW-1185">Reference proteome</keyword>